<accession>A0ACC8XHY2</accession>
<gene>
    <name evidence="1" type="ORF">AN640_01135</name>
</gene>
<dbReference type="Proteomes" id="UP000188637">
    <property type="component" value="Unassembled WGS sequence"/>
</dbReference>
<organism evidence="1 2">
    <name type="scientific">Candidatus Epulonipiscium fishelsonii</name>
    <dbReference type="NCBI Taxonomy" id="77094"/>
    <lineage>
        <taxon>Bacteria</taxon>
        <taxon>Bacillati</taxon>
        <taxon>Bacillota</taxon>
        <taxon>Clostridia</taxon>
        <taxon>Lachnospirales</taxon>
        <taxon>Lachnospiraceae</taxon>
        <taxon>Candidatus Epulonipiscium</taxon>
    </lineage>
</organism>
<protein>
    <submittedName>
        <fullName evidence="1">Uncharacterized protein</fullName>
    </submittedName>
</protein>
<proteinExistence type="predicted"/>
<evidence type="ECO:0000313" key="2">
    <source>
        <dbReference type="Proteomes" id="UP000188637"/>
    </source>
</evidence>
<sequence length="291" mass="33309">MKTENSNQKKTIRNYRITIVRLAILAIFFIFFSFGGYFIGGQTSVVLPVFNCEYVGGGVTRGLCIAILDFNKYISETFIIGVIVCIISIIMLGRLWCGYICPFGFFQDVVTLIRQKLNITQVAIPQQAKPFITIFKWFTVFYILFYDFCKVCPIQYFTVPVTGYTIKTSDTSYFWAVVLLVFIVISDRAFCRVCPLGALMGMANRISGSRLKKKGSACTHCRACIEVCPMDIQEIYEDRENEDITHPECLYCMKCIEVCPENDALRFELFKFKLLKSVRPTEQRGNSCNKN</sequence>
<name>A0ACC8XHY2_9FIRM</name>
<comment type="caution">
    <text evidence="1">The sequence shown here is derived from an EMBL/GenBank/DDBJ whole genome shotgun (WGS) entry which is preliminary data.</text>
</comment>
<evidence type="ECO:0000313" key="1">
    <source>
        <dbReference type="EMBL" id="ONI44281.1"/>
    </source>
</evidence>
<dbReference type="EMBL" id="LJHD01000113">
    <property type="protein sequence ID" value="ONI44281.1"/>
    <property type="molecule type" value="Genomic_DNA"/>
</dbReference>
<reference evidence="1" key="1">
    <citation type="submission" date="2016-08" db="EMBL/GenBank/DDBJ databases">
        <authorList>
            <person name="Ngugi D.K."/>
            <person name="Miyake S."/>
            <person name="Stingl U."/>
        </authorList>
    </citation>
    <scope>NUCLEOTIDE SEQUENCE</scope>
    <source>
        <strain evidence="1">SCG-D08WGA-EpuloA1</strain>
    </source>
</reference>
<keyword evidence="2" id="KW-1185">Reference proteome</keyword>